<evidence type="ECO:0000256" key="6">
    <source>
        <dbReference type="SAM" id="MobiDB-lite"/>
    </source>
</evidence>
<evidence type="ECO:0000256" key="5">
    <source>
        <dbReference type="ARBA" id="ARBA00024937"/>
    </source>
</evidence>
<dbReference type="Gene3D" id="3.40.50.1360">
    <property type="match status" value="1"/>
</dbReference>
<gene>
    <name evidence="8" type="ORF">TPA0910_67130</name>
</gene>
<dbReference type="InterPro" id="IPR036390">
    <property type="entry name" value="WH_DNA-bd_sf"/>
</dbReference>
<evidence type="ECO:0000313" key="9">
    <source>
        <dbReference type="Proteomes" id="UP001054854"/>
    </source>
</evidence>
<evidence type="ECO:0000256" key="2">
    <source>
        <dbReference type="ARBA" id="ARBA00022491"/>
    </source>
</evidence>
<dbReference type="InterPro" id="IPR050313">
    <property type="entry name" value="Carb_Metab_HTH_regulators"/>
</dbReference>
<dbReference type="InterPro" id="IPR037171">
    <property type="entry name" value="NagB/RpiA_transferase-like"/>
</dbReference>
<evidence type="ECO:0000256" key="4">
    <source>
        <dbReference type="ARBA" id="ARBA00023163"/>
    </source>
</evidence>
<dbReference type="Proteomes" id="UP001054854">
    <property type="component" value="Unassembled WGS sequence"/>
</dbReference>
<dbReference type="EMBL" id="BNEK01000005">
    <property type="protein sequence ID" value="GHJ32280.1"/>
    <property type="molecule type" value="Genomic_DNA"/>
</dbReference>
<dbReference type="SMART" id="SM00420">
    <property type="entry name" value="HTH_DEOR"/>
    <property type="match status" value="1"/>
</dbReference>
<dbReference type="SUPFAM" id="SSF100950">
    <property type="entry name" value="NagB/RpiA/CoA transferase-like"/>
    <property type="match status" value="1"/>
</dbReference>
<feature type="domain" description="HTH deoR-type" evidence="7">
    <location>
        <begin position="23"/>
        <end position="78"/>
    </location>
</feature>
<accession>A0ABQ3U9J3</accession>
<comment type="caution">
    <text evidence="8">The sequence shown here is derived from an EMBL/GenBank/DDBJ whole genome shotgun (WGS) entry which is preliminary data.</text>
</comment>
<organism evidence="8 9">
    <name type="scientific">Streptomyces hygroscopicus</name>
    <dbReference type="NCBI Taxonomy" id="1912"/>
    <lineage>
        <taxon>Bacteria</taxon>
        <taxon>Bacillati</taxon>
        <taxon>Actinomycetota</taxon>
        <taxon>Actinomycetes</taxon>
        <taxon>Kitasatosporales</taxon>
        <taxon>Streptomycetaceae</taxon>
        <taxon>Streptomyces</taxon>
        <taxon>Streptomyces violaceusniger group</taxon>
    </lineage>
</organism>
<name>A0ABQ3U9J3_STRHY</name>
<dbReference type="PROSITE" id="PS51000">
    <property type="entry name" value="HTH_DEOR_2"/>
    <property type="match status" value="1"/>
</dbReference>
<reference evidence="8" key="1">
    <citation type="submission" date="2024-05" db="EMBL/GenBank/DDBJ databases">
        <title>Whole genome shotgun sequence of Streptomyces hygroscopicus NBRC 113678.</title>
        <authorList>
            <person name="Komaki H."/>
            <person name="Tamura T."/>
        </authorList>
    </citation>
    <scope>NUCLEOTIDE SEQUENCE</scope>
    <source>
        <strain evidence="8">N11-34</strain>
    </source>
</reference>
<keyword evidence="4" id="KW-0804">Transcription</keyword>
<keyword evidence="3" id="KW-0805">Transcription regulation</keyword>
<dbReference type="Gene3D" id="1.10.10.10">
    <property type="entry name" value="Winged helix-like DNA-binding domain superfamily/Winged helix DNA-binding domain"/>
    <property type="match status" value="1"/>
</dbReference>
<dbReference type="PANTHER" id="PTHR30363">
    <property type="entry name" value="HTH-TYPE TRANSCRIPTIONAL REGULATOR SRLR-RELATED"/>
    <property type="match status" value="1"/>
</dbReference>
<dbReference type="SMART" id="SM01134">
    <property type="entry name" value="DeoRC"/>
    <property type="match status" value="1"/>
</dbReference>
<keyword evidence="2" id="KW-0678">Repressor</keyword>
<dbReference type="PRINTS" id="PR00037">
    <property type="entry name" value="HTHLACR"/>
</dbReference>
<feature type="region of interest" description="Disordered" evidence="6">
    <location>
        <begin position="1"/>
        <end position="23"/>
    </location>
</feature>
<dbReference type="PANTHER" id="PTHR30363:SF4">
    <property type="entry name" value="GLYCEROL-3-PHOSPHATE REGULON REPRESSOR"/>
    <property type="match status" value="1"/>
</dbReference>
<dbReference type="InterPro" id="IPR001034">
    <property type="entry name" value="DeoR_HTH"/>
</dbReference>
<protein>
    <recommendedName>
        <fullName evidence="1">Lactose phosphotransferase system repressor</fullName>
    </recommendedName>
</protein>
<evidence type="ECO:0000256" key="1">
    <source>
        <dbReference type="ARBA" id="ARBA00021390"/>
    </source>
</evidence>
<proteinExistence type="predicted"/>
<evidence type="ECO:0000313" key="8">
    <source>
        <dbReference type="EMBL" id="GHJ32280.1"/>
    </source>
</evidence>
<dbReference type="SUPFAM" id="SSF46785">
    <property type="entry name" value="Winged helix' DNA-binding domain"/>
    <property type="match status" value="1"/>
</dbReference>
<sequence>MTTDRAPAADRPRQGTSGGSLYATERQQEIMRYATAAGRVEVAQLARDLRVTAETVRKDLNALQQLGLLRRVHGGAVPVNQLLAEPEVAARTEWTEEKKRIAKAALAELPPQGSVFIESGSTTALLAEQLPPDLQLIVYTNSLPVAMMLTPRPQLTVITLGGRVRAVTLGEVDNFALRSLREINVDVAFLGANGISLERGLTTPDAAEAEVKRQILRSARRRVLLVDRTKIGEAALWRYGELSDIEVLITNDLDAEQSAALNAAGPHVVVV</sequence>
<dbReference type="InterPro" id="IPR014036">
    <property type="entry name" value="DeoR-like_C"/>
</dbReference>
<dbReference type="Pfam" id="PF08220">
    <property type="entry name" value="HTH_DeoR"/>
    <property type="match status" value="1"/>
</dbReference>
<dbReference type="InterPro" id="IPR036388">
    <property type="entry name" value="WH-like_DNA-bd_sf"/>
</dbReference>
<comment type="function">
    <text evidence="5">Repressor of the lactose catabolism operon. Galactose-6-phosphate is the inducer.</text>
</comment>
<keyword evidence="9" id="KW-1185">Reference proteome</keyword>
<dbReference type="Pfam" id="PF00455">
    <property type="entry name" value="DeoRC"/>
    <property type="match status" value="1"/>
</dbReference>
<evidence type="ECO:0000256" key="3">
    <source>
        <dbReference type="ARBA" id="ARBA00023015"/>
    </source>
</evidence>
<evidence type="ECO:0000259" key="7">
    <source>
        <dbReference type="PROSITE" id="PS51000"/>
    </source>
</evidence>